<dbReference type="SMART" id="SM00220">
    <property type="entry name" value="S_TKc"/>
    <property type="match status" value="1"/>
</dbReference>
<keyword evidence="16" id="KW-0675">Receptor</keyword>
<dbReference type="InterPro" id="IPR050528">
    <property type="entry name" value="L-type_Lectin-RKs"/>
</dbReference>
<comment type="similarity">
    <text evidence="3">In the C-terminal section; belongs to the protein kinase superfamily. Ser/Thr protein kinase family.</text>
</comment>
<comment type="catalytic activity">
    <reaction evidence="18">
        <text>L-threonyl-[protein] + ATP = O-phospho-L-threonyl-[protein] + ADP + H(+)</text>
        <dbReference type="Rhea" id="RHEA:46608"/>
        <dbReference type="Rhea" id="RHEA-COMP:11060"/>
        <dbReference type="Rhea" id="RHEA-COMP:11605"/>
        <dbReference type="ChEBI" id="CHEBI:15378"/>
        <dbReference type="ChEBI" id="CHEBI:30013"/>
        <dbReference type="ChEBI" id="CHEBI:30616"/>
        <dbReference type="ChEBI" id="CHEBI:61977"/>
        <dbReference type="ChEBI" id="CHEBI:456216"/>
        <dbReference type="EC" id="2.7.11.1"/>
    </reaction>
</comment>
<dbReference type="Pfam" id="PF00069">
    <property type="entry name" value="Pkinase"/>
    <property type="match status" value="1"/>
</dbReference>
<evidence type="ECO:0000256" key="4">
    <source>
        <dbReference type="ARBA" id="ARBA00012513"/>
    </source>
</evidence>
<name>A0A8J5HSL4_ZINOF</name>
<organism evidence="24 25">
    <name type="scientific">Zingiber officinale</name>
    <name type="common">Ginger</name>
    <name type="synonym">Amomum zingiber</name>
    <dbReference type="NCBI Taxonomy" id="94328"/>
    <lineage>
        <taxon>Eukaryota</taxon>
        <taxon>Viridiplantae</taxon>
        <taxon>Streptophyta</taxon>
        <taxon>Embryophyta</taxon>
        <taxon>Tracheophyta</taxon>
        <taxon>Spermatophyta</taxon>
        <taxon>Magnoliopsida</taxon>
        <taxon>Liliopsida</taxon>
        <taxon>Zingiberales</taxon>
        <taxon>Zingiberaceae</taxon>
        <taxon>Zingiber</taxon>
    </lineage>
</organism>
<comment type="subcellular location">
    <subcellularLocation>
        <location evidence="1">Cell membrane</location>
        <topology evidence="1">Single-pass type I membrane protein</topology>
    </subcellularLocation>
</comment>
<evidence type="ECO:0000313" key="24">
    <source>
        <dbReference type="EMBL" id="KAG6534667.1"/>
    </source>
</evidence>
<dbReference type="GO" id="GO:0005886">
    <property type="term" value="C:plasma membrane"/>
    <property type="evidence" value="ECO:0007669"/>
    <property type="project" value="UniProtKB-SubCell"/>
</dbReference>
<evidence type="ECO:0000256" key="8">
    <source>
        <dbReference type="ARBA" id="ARBA00022692"/>
    </source>
</evidence>
<dbReference type="InterPro" id="IPR017441">
    <property type="entry name" value="Protein_kinase_ATP_BS"/>
</dbReference>
<dbReference type="InterPro" id="IPR019825">
    <property type="entry name" value="Lectin_legB_Mn/Ca_BS"/>
</dbReference>
<dbReference type="PROSITE" id="PS00307">
    <property type="entry name" value="LECTIN_LEGUME_BETA"/>
    <property type="match status" value="1"/>
</dbReference>
<comment type="caution">
    <text evidence="24">The sequence shown here is derived from an EMBL/GenBank/DDBJ whole genome shotgun (WGS) entry which is preliminary data.</text>
</comment>
<dbReference type="FunFam" id="3.30.200.20:FF:000112">
    <property type="entry name" value="Lectin-domain containing receptor kinase A4.3"/>
    <property type="match status" value="1"/>
</dbReference>
<keyword evidence="15 21" id="KW-0472">Membrane</keyword>
<dbReference type="OrthoDB" id="543442at2759"/>
<dbReference type="Proteomes" id="UP000734854">
    <property type="component" value="Unassembled WGS sequence"/>
</dbReference>
<sequence>MSQLPMLSAVLCFIVVAAATAADEAFVYNGFVGANLSLNGFAEITGDGLIKLTNDTEQAQGHAFYPLPLRFKDSATGAPRSFSATFVFAIVPEHSDVSGHGIAFAIAPSVGIQGSMPSQHLGLFNVSNIGSPSNHIVAVEFDTVMSVEFYDINNNHVGIDVNTLVSANSSPVAYFESGIPKNLTLISGDPMQVWVDFDGRDLLLQVVVAPLSVSKPEIPIVSSKINLSSIVLDEMFVGFSASTGAATGSHYILGWSFNLNGDAQPLNISKLPPVPLPRSQKKKSDVLAISLPLATVILSSICITAMIFIAIRRRKFAELLEDWELEYGPHRFSYKDLYRATRGFNEANLLGAGGFGRVYRGVLPSSKVEVAVKRVTHESKQGIKEFISEVVSMGKLKHRNLVQLLGYCRRQGELLLVYDYMPNRSLDKFIFYKDRPRLDWSQRFRVVKGVAAGLYYLHDGWEQVVIHRDIKASNVLLDGEFNGKLGDFGLARLYDHGENPHTTHIVGTLGYLAPELSKTGKATKETDVYAFGAFLLEVACGRRPLEVKGSADSPGLVEFALECWKKKALLEARDADLGEELAAAAEEEVEAVLKLGLLCSHPDPMARPTMKQVVQFLEGDASLPSMLPEGLIDGVATLKYDESFDDFLKLYPSSSHAEALLQQSSPLFSGGG</sequence>
<dbReference type="EMBL" id="JACMSC010000002">
    <property type="protein sequence ID" value="KAG6534667.1"/>
    <property type="molecule type" value="Genomic_DNA"/>
</dbReference>
<protein>
    <recommendedName>
        <fullName evidence="4">non-specific serine/threonine protein kinase</fullName>
        <ecNumber evidence="4">2.7.11.1</ecNumber>
    </recommendedName>
</protein>
<keyword evidence="8 21" id="KW-0812">Transmembrane</keyword>
<evidence type="ECO:0000256" key="18">
    <source>
        <dbReference type="ARBA" id="ARBA00047899"/>
    </source>
</evidence>
<evidence type="ECO:0000256" key="20">
    <source>
        <dbReference type="PROSITE-ProRule" id="PRU10141"/>
    </source>
</evidence>
<keyword evidence="7" id="KW-0808">Transferase</keyword>
<evidence type="ECO:0000256" key="14">
    <source>
        <dbReference type="ARBA" id="ARBA00022989"/>
    </source>
</evidence>
<keyword evidence="25" id="KW-1185">Reference proteome</keyword>
<comment type="catalytic activity">
    <reaction evidence="19">
        <text>L-seryl-[protein] + ATP = O-phospho-L-seryl-[protein] + ADP + H(+)</text>
        <dbReference type="Rhea" id="RHEA:17989"/>
        <dbReference type="Rhea" id="RHEA-COMP:9863"/>
        <dbReference type="Rhea" id="RHEA-COMP:11604"/>
        <dbReference type="ChEBI" id="CHEBI:15378"/>
        <dbReference type="ChEBI" id="CHEBI:29999"/>
        <dbReference type="ChEBI" id="CHEBI:30616"/>
        <dbReference type="ChEBI" id="CHEBI:83421"/>
        <dbReference type="ChEBI" id="CHEBI:456216"/>
        <dbReference type="EC" id="2.7.11.1"/>
    </reaction>
</comment>
<evidence type="ECO:0000256" key="10">
    <source>
        <dbReference type="ARBA" id="ARBA00022734"/>
    </source>
</evidence>
<keyword evidence="11 20" id="KW-0547">Nucleotide-binding</keyword>
<keyword evidence="12" id="KW-0418">Kinase</keyword>
<evidence type="ECO:0000256" key="12">
    <source>
        <dbReference type="ARBA" id="ARBA00022777"/>
    </source>
</evidence>
<feature type="domain" description="Protein kinase" evidence="23">
    <location>
        <begin position="344"/>
        <end position="623"/>
    </location>
</feature>
<evidence type="ECO:0000256" key="19">
    <source>
        <dbReference type="ARBA" id="ARBA00048679"/>
    </source>
</evidence>
<keyword evidence="14 21" id="KW-1133">Transmembrane helix</keyword>
<dbReference type="FunFam" id="2.60.120.200:FF:000051">
    <property type="entry name" value="L-type lectin-domain containing receptor kinase V.9"/>
    <property type="match status" value="1"/>
</dbReference>
<evidence type="ECO:0000256" key="16">
    <source>
        <dbReference type="ARBA" id="ARBA00023170"/>
    </source>
</evidence>
<dbReference type="GO" id="GO:0004674">
    <property type="term" value="F:protein serine/threonine kinase activity"/>
    <property type="evidence" value="ECO:0007669"/>
    <property type="project" value="UniProtKB-KW"/>
</dbReference>
<dbReference type="EC" id="2.7.11.1" evidence="4"/>
<evidence type="ECO:0000256" key="7">
    <source>
        <dbReference type="ARBA" id="ARBA00022679"/>
    </source>
</evidence>
<keyword evidence="13 20" id="KW-0067">ATP-binding</keyword>
<reference evidence="24 25" key="1">
    <citation type="submission" date="2020-08" db="EMBL/GenBank/DDBJ databases">
        <title>Plant Genome Project.</title>
        <authorList>
            <person name="Zhang R.-G."/>
        </authorList>
    </citation>
    <scope>NUCLEOTIDE SEQUENCE [LARGE SCALE GENOMIC DNA]</scope>
    <source>
        <tissue evidence="24">Rhizome</tissue>
    </source>
</reference>
<keyword evidence="6" id="KW-0723">Serine/threonine-protein kinase</keyword>
<evidence type="ECO:0000313" key="25">
    <source>
        <dbReference type="Proteomes" id="UP000734854"/>
    </source>
</evidence>
<evidence type="ECO:0000256" key="11">
    <source>
        <dbReference type="ARBA" id="ARBA00022741"/>
    </source>
</evidence>
<keyword evidence="17" id="KW-0325">Glycoprotein</keyword>
<feature type="binding site" evidence="20">
    <location>
        <position position="373"/>
    </location>
    <ligand>
        <name>ATP</name>
        <dbReference type="ChEBI" id="CHEBI:30616"/>
    </ligand>
</feature>
<keyword evidence="5" id="KW-1003">Cell membrane</keyword>
<evidence type="ECO:0000256" key="13">
    <source>
        <dbReference type="ARBA" id="ARBA00022840"/>
    </source>
</evidence>
<gene>
    <name evidence="24" type="ORF">ZIOFF_008570</name>
</gene>
<dbReference type="CDD" id="cd06899">
    <property type="entry name" value="lectin_legume_LecRK_Arcelin_ConA"/>
    <property type="match status" value="1"/>
</dbReference>
<evidence type="ECO:0000256" key="5">
    <source>
        <dbReference type="ARBA" id="ARBA00022475"/>
    </source>
</evidence>
<dbReference type="PROSITE" id="PS00107">
    <property type="entry name" value="PROTEIN_KINASE_ATP"/>
    <property type="match status" value="1"/>
</dbReference>
<keyword evidence="10" id="KW-0430">Lectin</keyword>
<dbReference type="PROSITE" id="PS00108">
    <property type="entry name" value="PROTEIN_KINASE_ST"/>
    <property type="match status" value="1"/>
</dbReference>
<dbReference type="FunFam" id="1.10.510.10:FF:000108">
    <property type="entry name" value="L-type lectin-domain containing receptor kinase S.4"/>
    <property type="match status" value="1"/>
</dbReference>
<evidence type="ECO:0000256" key="21">
    <source>
        <dbReference type="SAM" id="Phobius"/>
    </source>
</evidence>
<evidence type="ECO:0000256" key="3">
    <source>
        <dbReference type="ARBA" id="ARBA00010217"/>
    </source>
</evidence>
<dbReference type="PROSITE" id="PS50011">
    <property type="entry name" value="PROTEIN_KINASE_DOM"/>
    <property type="match status" value="1"/>
</dbReference>
<dbReference type="GO" id="GO:0005524">
    <property type="term" value="F:ATP binding"/>
    <property type="evidence" value="ECO:0007669"/>
    <property type="project" value="UniProtKB-UniRule"/>
</dbReference>
<comment type="similarity">
    <text evidence="2">In the N-terminal section; belongs to the leguminous lectin family.</text>
</comment>
<keyword evidence="9 22" id="KW-0732">Signal</keyword>
<evidence type="ECO:0000256" key="1">
    <source>
        <dbReference type="ARBA" id="ARBA00004251"/>
    </source>
</evidence>
<dbReference type="InterPro" id="IPR000719">
    <property type="entry name" value="Prot_kinase_dom"/>
</dbReference>
<feature type="signal peptide" evidence="22">
    <location>
        <begin position="1"/>
        <end position="21"/>
    </location>
</feature>
<dbReference type="CDD" id="cd14066">
    <property type="entry name" value="STKc_IRAK"/>
    <property type="match status" value="1"/>
</dbReference>
<evidence type="ECO:0000256" key="15">
    <source>
        <dbReference type="ARBA" id="ARBA00023136"/>
    </source>
</evidence>
<dbReference type="AlphaFoldDB" id="A0A8J5HSL4"/>
<evidence type="ECO:0000256" key="9">
    <source>
        <dbReference type="ARBA" id="ARBA00022729"/>
    </source>
</evidence>
<dbReference type="InterPro" id="IPR001220">
    <property type="entry name" value="Legume_lectin_dom"/>
</dbReference>
<proteinExistence type="inferred from homology"/>
<evidence type="ECO:0000256" key="22">
    <source>
        <dbReference type="SAM" id="SignalP"/>
    </source>
</evidence>
<dbReference type="Pfam" id="PF00139">
    <property type="entry name" value="Lectin_legB"/>
    <property type="match status" value="1"/>
</dbReference>
<feature type="chain" id="PRO_5035169887" description="non-specific serine/threonine protein kinase" evidence="22">
    <location>
        <begin position="22"/>
        <end position="672"/>
    </location>
</feature>
<feature type="transmembrane region" description="Helical" evidence="21">
    <location>
        <begin position="286"/>
        <end position="311"/>
    </location>
</feature>
<evidence type="ECO:0000259" key="23">
    <source>
        <dbReference type="PROSITE" id="PS50011"/>
    </source>
</evidence>
<accession>A0A8J5HSL4</accession>
<evidence type="ECO:0000256" key="6">
    <source>
        <dbReference type="ARBA" id="ARBA00022527"/>
    </source>
</evidence>
<evidence type="ECO:0000256" key="2">
    <source>
        <dbReference type="ARBA" id="ARBA00008536"/>
    </source>
</evidence>
<dbReference type="PANTHER" id="PTHR27007">
    <property type="match status" value="1"/>
</dbReference>
<dbReference type="GO" id="GO:0030246">
    <property type="term" value="F:carbohydrate binding"/>
    <property type="evidence" value="ECO:0007669"/>
    <property type="project" value="UniProtKB-KW"/>
</dbReference>
<dbReference type="InterPro" id="IPR008271">
    <property type="entry name" value="Ser/Thr_kinase_AS"/>
</dbReference>
<evidence type="ECO:0000256" key="17">
    <source>
        <dbReference type="ARBA" id="ARBA00023180"/>
    </source>
</evidence>